<organism evidence="7 8">
    <name type="scientific">Cohnella fermenti</name>
    <dbReference type="NCBI Taxonomy" id="2565925"/>
    <lineage>
        <taxon>Bacteria</taxon>
        <taxon>Bacillati</taxon>
        <taxon>Bacillota</taxon>
        <taxon>Bacilli</taxon>
        <taxon>Bacillales</taxon>
        <taxon>Paenibacillaceae</taxon>
        <taxon>Cohnella</taxon>
    </lineage>
</organism>
<dbReference type="CDD" id="cd01182">
    <property type="entry name" value="INT_RitC_C_like"/>
    <property type="match status" value="1"/>
</dbReference>
<dbReference type="InterPro" id="IPR013762">
    <property type="entry name" value="Integrase-like_cat_sf"/>
</dbReference>
<evidence type="ECO:0000259" key="6">
    <source>
        <dbReference type="PROSITE" id="PS51900"/>
    </source>
</evidence>
<feature type="domain" description="Tyr recombinase" evidence="5">
    <location>
        <begin position="120"/>
        <end position="308"/>
    </location>
</feature>
<evidence type="ECO:0000256" key="1">
    <source>
        <dbReference type="ARBA" id="ARBA00022908"/>
    </source>
</evidence>
<dbReference type="InterPro" id="IPR002104">
    <property type="entry name" value="Integrase_catalytic"/>
</dbReference>
<feature type="domain" description="Core-binding (CB)" evidence="6">
    <location>
        <begin position="1"/>
        <end position="96"/>
    </location>
</feature>
<dbReference type="OrthoDB" id="107900at2"/>
<keyword evidence="1" id="KW-0229">DNA integration</keyword>
<dbReference type="Pfam" id="PF00589">
    <property type="entry name" value="Phage_integrase"/>
    <property type="match status" value="1"/>
</dbReference>
<name>A0A4S4C6A3_9BACL</name>
<evidence type="ECO:0000259" key="5">
    <source>
        <dbReference type="PROSITE" id="PS51898"/>
    </source>
</evidence>
<reference evidence="7 8" key="1">
    <citation type="submission" date="2019-04" db="EMBL/GenBank/DDBJ databases">
        <title>Cohnella sp. nov. isolated from preserved vegetables.</title>
        <authorList>
            <person name="Lin S.-Y."/>
            <person name="Hung M.-H."/>
            <person name="Young C.-C."/>
        </authorList>
    </citation>
    <scope>NUCLEOTIDE SEQUENCE [LARGE SCALE GENOMIC DNA]</scope>
    <source>
        <strain evidence="7 8">CC-MHH1044</strain>
    </source>
</reference>
<evidence type="ECO:0000256" key="4">
    <source>
        <dbReference type="PROSITE-ProRule" id="PRU01248"/>
    </source>
</evidence>
<dbReference type="GO" id="GO:0006310">
    <property type="term" value="P:DNA recombination"/>
    <property type="evidence" value="ECO:0007669"/>
    <property type="project" value="UniProtKB-KW"/>
</dbReference>
<comment type="caution">
    <text evidence="7">The sequence shown here is derived from an EMBL/GenBank/DDBJ whole genome shotgun (WGS) entry which is preliminary data.</text>
</comment>
<dbReference type="GO" id="GO:0015074">
    <property type="term" value="P:DNA integration"/>
    <property type="evidence" value="ECO:0007669"/>
    <property type="project" value="UniProtKB-KW"/>
</dbReference>
<dbReference type="Gene3D" id="1.10.150.130">
    <property type="match status" value="1"/>
</dbReference>
<dbReference type="PROSITE" id="PS51900">
    <property type="entry name" value="CB"/>
    <property type="match status" value="1"/>
</dbReference>
<accession>A0A4S4C6A3</accession>
<keyword evidence="3" id="KW-0233">DNA recombination</keyword>
<dbReference type="EMBL" id="SSOB01000006">
    <property type="protein sequence ID" value="THF82778.1"/>
    <property type="molecule type" value="Genomic_DNA"/>
</dbReference>
<dbReference type="InterPro" id="IPR004107">
    <property type="entry name" value="Integrase_SAM-like_N"/>
</dbReference>
<dbReference type="SUPFAM" id="SSF56349">
    <property type="entry name" value="DNA breaking-rejoining enzymes"/>
    <property type="match status" value="1"/>
</dbReference>
<protein>
    <submittedName>
        <fullName evidence="7">Integrase</fullName>
    </submittedName>
</protein>
<dbReference type="InterPro" id="IPR050090">
    <property type="entry name" value="Tyrosine_recombinase_XerCD"/>
</dbReference>
<evidence type="ECO:0000256" key="2">
    <source>
        <dbReference type="ARBA" id="ARBA00023125"/>
    </source>
</evidence>
<dbReference type="InterPro" id="IPR044068">
    <property type="entry name" value="CB"/>
</dbReference>
<sequence>MKPTDLAKALSQYLSVYLPGQRNVSPNTISSYRDTFKLFLTYCKQNGLSIERLTLAQVDEALILAFLKWLEEERNNGISTRNQRLACIHAFFRYVQTEHPVGLVTYQKILAIPMKKTPKPTVNHLTPDSLQLILAQPDPATSGGRRDATLLSVLYDTGARVQELVDLRVRDVRLDPPPVLSLTGKGRKTRHVPIMSNTEVVLRQYMAENRLLHNGAQDRPLFCNRQHRKMTREGVAFILDKYVARARAVSSAIPDKVTPHVLRHTKAMHLLQVGVNLIYIRDLLGHVDIATTEVYARADTELKRKALEQAYPNMVAEGLPQWNQDEDLIEWLSSL</sequence>
<dbReference type="PROSITE" id="PS51898">
    <property type="entry name" value="TYR_RECOMBINASE"/>
    <property type="match status" value="1"/>
</dbReference>
<dbReference type="AlphaFoldDB" id="A0A4S4C6A3"/>
<dbReference type="InterPro" id="IPR010998">
    <property type="entry name" value="Integrase_recombinase_N"/>
</dbReference>
<dbReference type="Proteomes" id="UP000310636">
    <property type="component" value="Unassembled WGS sequence"/>
</dbReference>
<evidence type="ECO:0000256" key="3">
    <source>
        <dbReference type="ARBA" id="ARBA00023172"/>
    </source>
</evidence>
<gene>
    <name evidence="7" type="ORF">E6C55_06540</name>
</gene>
<keyword evidence="8" id="KW-1185">Reference proteome</keyword>
<evidence type="ECO:0000313" key="8">
    <source>
        <dbReference type="Proteomes" id="UP000310636"/>
    </source>
</evidence>
<dbReference type="PANTHER" id="PTHR30349">
    <property type="entry name" value="PHAGE INTEGRASE-RELATED"/>
    <property type="match status" value="1"/>
</dbReference>
<dbReference type="Pfam" id="PF02899">
    <property type="entry name" value="Phage_int_SAM_1"/>
    <property type="match status" value="1"/>
</dbReference>
<proteinExistence type="predicted"/>
<dbReference type="PANTHER" id="PTHR30349:SF81">
    <property type="entry name" value="TYROSINE RECOMBINASE XERC"/>
    <property type="match status" value="1"/>
</dbReference>
<dbReference type="GO" id="GO:0003677">
    <property type="term" value="F:DNA binding"/>
    <property type="evidence" value="ECO:0007669"/>
    <property type="project" value="UniProtKB-UniRule"/>
</dbReference>
<dbReference type="InterPro" id="IPR011010">
    <property type="entry name" value="DNA_brk_join_enz"/>
</dbReference>
<dbReference type="Gene3D" id="1.10.443.10">
    <property type="entry name" value="Intergrase catalytic core"/>
    <property type="match status" value="1"/>
</dbReference>
<evidence type="ECO:0000313" key="7">
    <source>
        <dbReference type="EMBL" id="THF82778.1"/>
    </source>
</evidence>
<keyword evidence="2 4" id="KW-0238">DNA-binding</keyword>